<dbReference type="RefSeq" id="WP_099256771.1">
    <property type="nucleotide sequence ID" value="NZ_NHOA01000154.1"/>
</dbReference>
<evidence type="ECO:0000256" key="1">
    <source>
        <dbReference type="PROSITE-ProRule" id="PRU00339"/>
    </source>
</evidence>
<organism evidence="2 3">
    <name type="scientific">Halorubrum persicum</name>
    <dbReference type="NCBI Taxonomy" id="1383844"/>
    <lineage>
        <taxon>Archaea</taxon>
        <taxon>Methanobacteriati</taxon>
        <taxon>Methanobacteriota</taxon>
        <taxon>Stenosarchaea group</taxon>
        <taxon>Halobacteria</taxon>
        <taxon>Halobacteriales</taxon>
        <taxon>Haloferacaceae</taxon>
        <taxon>Halorubrum</taxon>
    </lineage>
</organism>
<dbReference type="OrthoDB" id="350240at2157"/>
<sequence>MTERKQINVKIKADKAERWNNAVEDNPEYASMTDLIRQSVEKELAGSETPTQSTGKGVVEVKDEIGTIGSKVDRLEKALEGIQDSIETEPSDKHLRSEIFALLPAMDSMKGPMSPEEVSRELGPVDTSVVADTLEKMAQEIGVVQEVFENNEVLYYKDDS</sequence>
<feature type="repeat" description="TPR" evidence="1">
    <location>
        <begin position="59"/>
        <end position="92"/>
    </location>
</feature>
<gene>
    <name evidence="2" type="ORF">DJ69_16925</name>
</gene>
<comment type="caution">
    <text evidence="2">The sequence shown here is derived from an EMBL/GenBank/DDBJ whole genome shotgun (WGS) entry which is preliminary data.</text>
</comment>
<dbReference type="AlphaFoldDB" id="A0A2G1WER1"/>
<dbReference type="PROSITE" id="PS50005">
    <property type="entry name" value="TPR"/>
    <property type="match status" value="1"/>
</dbReference>
<keyword evidence="1" id="KW-0802">TPR repeat</keyword>
<dbReference type="InterPro" id="IPR019734">
    <property type="entry name" value="TPR_rpt"/>
</dbReference>
<name>A0A2G1WER1_9EURY</name>
<accession>A0A2G1WER1</accession>
<evidence type="ECO:0000313" key="2">
    <source>
        <dbReference type="EMBL" id="PHQ37477.1"/>
    </source>
</evidence>
<proteinExistence type="predicted"/>
<dbReference type="EMBL" id="NHOA01000154">
    <property type="protein sequence ID" value="PHQ37477.1"/>
    <property type="molecule type" value="Genomic_DNA"/>
</dbReference>
<evidence type="ECO:0000313" key="3">
    <source>
        <dbReference type="Proteomes" id="UP000222824"/>
    </source>
</evidence>
<reference evidence="2 3" key="1">
    <citation type="journal article" date="2014" name="Front. Microbiol.">
        <title>Population and genomic analysis of the genus Halorubrum.</title>
        <authorList>
            <person name="Fullmer M.S."/>
            <person name="Soucy S.M."/>
            <person name="Swithers K.S."/>
            <person name="Makkay A.M."/>
            <person name="Wheeler R."/>
            <person name="Ventosa A."/>
            <person name="Gogarten J.P."/>
            <person name="Papke R.T."/>
        </authorList>
    </citation>
    <scope>NUCLEOTIDE SEQUENCE [LARGE SCALE GENOMIC DNA]</scope>
    <source>
        <strain evidence="2 3">C49</strain>
    </source>
</reference>
<dbReference type="Proteomes" id="UP000222824">
    <property type="component" value="Unassembled WGS sequence"/>
</dbReference>
<protein>
    <submittedName>
        <fullName evidence="2">Uncharacterized protein</fullName>
    </submittedName>
</protein>
<keyword evidence="3" id="KW-1185">Reference proteome</keyword>